<dbReference type="InterPro" id="IPR039672">
    <property type="entry name" value="MFS_2"/>
</dbReference>
<feature type="transmembrane region" description="Helical" evidence="2">
    <location>
        <begin position="260"/>
        <end position="284"/>
    </location>
</feature>
<proteinExistence type="inferred from homology"/>
<dbReference type="NCBIfam" id="TIGR00792">
    <property type="entry name" value="gph"/>
    <property type="match status" value="1"/>
</dbReference>
<comment type="caution">
    <text evidence="3">The sequence shown here is derived from an EMBL/GenBank/DDBJ whole genome shotgun (WGS) entry which is preliminary data.</text>
</comment>
<keyword evidence="4" id="KW-1185">Reference proteome</keyword>
<dbReference type="EMBL" id="QVMU01000009">
    <property type="protein sequence ID" value="RJX71001.1"/>
    <property type="molecule type" value="Genomic_DNA"/>
</dbReference>
<dbReference type="Proteomes" id="UP000273252">
    <property type="component" value="Unassembled WGS sequence"/>
</dbReference>
<dbReference type="InterPro" id="IPR001927">
    <property type="entry name" value="Na/Gal_symport"/>
</dbReference>
<sequence length="483" mass="53139">MSTITATPQQRSWLWNFFNKVDTSNPNKKLCLRNKIGYMFGDIGNNMSFALSSTFFMAFYVDVIGVSAAAVGVLFLVARIWDGCNDPIMGTISERAYIKKNDPKADKYRPYLLKGTFMLAAAAVLMFLVPDSLESMNAKIAWMSATYIIWGMCYTFVNIPYGSLASSMTQDAAEGLALSNFRVFGAILAGTIIKTALPIAFVIFADDMKTAYLVGAVACSILGITSHTLAFLNTKENIKPEPQPMTPFKEQIRSIFTNRLLIAAAMAGLVSLTALYGIGGVLLFYIRSNLDNAMEILAYTGFIDLTVMALIMKFSPKLVDKFGNRLLILWCCAGSLVFCTAGYFLVSTPMQYLTFYCIEKVFSMFSVGVMWALVADCIEYNHYKTGKREAGVIYSAYSLSRKLAGALAGLVGGVGVTLVGYNATLATQTLETQQGLHAIVFLMPAVAAGLMWLIFKFIWNLTPEKREEMVKHNQAMMKLGDKG</sequence>
<feature type="transmembrane region" description="Helical" evidence="2">
    <location>
        <begin position="111"/>
        <end position="129"/>
    </location>
</feature>
<reference evidence="3 4" key="1">
    <citation type="submission" date="2018-08" db="EMBL/GenBank/DDBJ databases">
        <title>Vibrio isolated from the Eastern China Marginal Seas.</title>
        <authorList>
            <person name="Li Y."/>
        </authorList>
    </citation>
    <scope>NUCLEOTIDE SEQUENCE [LARGE SCALE GENOMIC DNA]</scope>
    <source>
        <strain evidence="3 4">BEI233</strain>
    </source>
</reference>
<protein>
    <submittedName>
        <fullName evidence="3">MFS transporter</fullName>
    </submittedName>
</protein>
<dbReference type="Pfam" id="PF13347">
    <property type="entry name" value="MFS_2"/>
    <property type="match status" value="1"/>
</dbReference>
<dbReference type="PANTHER" id="PTHR11328:SF24">
    <property type="entry name" value="MAJOR FACILITATOR SUPERFAMILY (MFS) PROFILE DOMAIN-CONTAINING PROTEIN"/>
    <property type="match status" value="1"/>
</dbReference>
<keyword evidence="2" id="KW-0812">Transmembrane</keyword>
<dbReference type="GO" id="GO:0006814">
    <property type="term" value="P:sodium ion transport"/>
    <property type="evidence" value="ECO:0007669"/>
    <property type="project" value="InterPro"/>
</dbReference>
<dbReference type="GO" id="GO:0005886">
    <property type="term" value="C:plasma membrane"/>
    <property type="evidence" value="ECO:0007669"/>
    <property type="project" value="TreeGrafter"/>
</dbReference>
<name>A0A3A6QSF6_9VIBR</name>
<keyword evidence="2" id="KW-0472">Membrane</keyword>
<feature type="transmembrane region" description="Helical" evidence="2">
    <location>
        <begin position="352"/>
        <end position="374"/>
    </location>
</feature>
<gene>
    <name evidence="3" type="ORF">DZ860_11765</name>
</gene>
<dbReference type="Gene3D" id="1.20.1250.20">
    <property type="entry name" value="MFS general substrate transporter like domains"/>
    <property type="match status" value="2"/>
</dbReference>
<evidence type="ECO:0000256" key="2">
    <source>
        <dbReference type="SAM" id="Phobius"/>
    </source>
</evidence>
<comment type="similarity">
    <text evidence="1">Belongs to the sodium:galactoside symporter (TC 2.A.2) family.</text>
</comment>
<keyword evidence="2" id="KW-1133">Transmembrane helix</keyword>
<feature type="transmembrane region" description="Helical" evidence="2">
    <location>
        <begin position="183"/>
        <end position="205"/>
    </location>
</feature>
<dbReference type="GO" id="GO:0015293">
    <property type="term" value="F:symporter activity"/>
    <property type="evidence" value="ECO:0007669"/>
    <property type="project" value="InterPro"/>
</dbReference>
<feature type="transmembrane region" description="Helical" evidence="2">
    <location>
        <begin position="211"/>
        <end position="232"/>
    </location>
</feature>
<dbReference type="OrthoDB" id="181905at2"/>
<dbReference type="PANTHER" id="PTHR11328">
    <property type="entry name" value="MAJOR FACILITATOR SUPERFAMILY DOMAIN-CONTAINING PROTEIN"/>
    <property type="match status" value="1"/>
</dbReference>
<feature type="transmembrane region" description="Helical" evidence="2">
    <location>
        <begin position="296"/>
        <end position="314"/>
    </location>
</feature>
<dbReference type="GO" id="GO:0008643">
    <property type="term" value="P:carbohydrate transport"/>
    <property type="evidence" value="ECO:0007669"/>
    <property type="project" value="InterPro"/>
</dbReference>
<organism evidence="3 4">
    <name type="scientific">Vibrio sinensis</name>
    <dbReference type="NCBI Taxonomy" id="2302434"/>
    <lineage>
        <taxon>Bacteria</taxon>
        <taxon>Pseudomonadati</taxon>
        <taxon>Pseudomonadota</taxon>
        <taxon>Gammaproteobacteria</taxon>
        <taxon>Vibrionales</taxon>
        <taxon>Vibrionaceae</taxon>
        <taxon>Vibrio</taxon>
    </lineage>
</organism>
<dbReference type="CDD" id="cd17332">
    <property type="entry name" value="MFS_MelB_like"/>
    <property type="match status" value="1"/>
</dbReference>
<feature type="transmembrane region" description="Helical" evidence="2">
    <location>
        <begin position="403"/>
        <end position="423"/>
    </location>
</feature>
<dbReference type="InterPro" id="IPR036259">
    <property type="entry name" value="MFS_trans_sf"/>
</dbReference>
<dbReference type="AlphaFoldDB" id="A0A3A6QSF6"/>
<evidence type="ECO:0000313" key="3">
    <source>
        <dbReference type="EMBL" id="RJX71001.1"/>
    </source>
</evidence>
<feature type="transmembrane region" description="Helical" evidence="2">
    <location>
        <begin position="55"/>
        <end position="78"/>
    </location>
</feature>
<feature type="transmembrane region" description="Helical" evidence="2">
    <location>
        <begin position="141"/>
        <end position="162"/>
    </location>
</feature>
<evidence type="ECO:0000256" key="1">
    <source>
        <dbReference type="ARBA" id="ARBA00009617"/>
    </source>
</evidence>
<dbReference type="SUPFAM" id="SSF103473">
    <property type="entry name" value="MFS general substrate transporter"/>
    <property type="match status" value="1"/>
</dbReference>
<feature type="transmembrane region" description="Helical" evidence="2">
    <location>
        <begin position="435"/>
        <end position="459"/>
    </location>
</feature>
<feature type="transmembrane region" description="Helical" evidence="2">
    <location>
        <begin position="326"/>
        <end position="346"/>
    </location>
</feature>
<dbReference type="RefSeq" id="WP_120031486.1">
    <property type="nucleotide sequence ID" value="NZ_QVMU01000009.1"/>
</dbReference>
<evidence type="ECO:0000313" key="4">
    <source>
        <dbReference type="Proteomes" id="UP000273252"/>
    </source>
</evidence>
<accession>A0A3A6QSF6</accession>